<dbReference type="PANTHER" id="PTHR24131:SF8">
    <property type="entry name" value="APOPTOSIS-STIMULATING OF P53 PROTEIN 2"/>
    <property type="match status" value="1"/>
</dbReference>
<name>A0A7J5XY77_DISMA</name>
<feature type="domain" description="SH3" evidence="11">
    <location>
        <begin position="985"/>
        <end position="1043"/>
    </location>
</feature>
<dbReference type="PROSITE" id="PS50002">
    <property type="entry name" value="SH3"/>
    <property type="match status" value="1"/>
</dbReference>
<protein>
    <recommendedName>
        <fullName evidence="11">SH3 domain-containing protein</fullName>
    </recommendedName>
</protein>
<feature type="region of interest" description="Disordered" evidence="10">
    <location>
        <begin position="688"/>
        <end position="830"/>
    </location>
</feature>
<dbReference type="SMART" id="SM00326">
    <property type="entry name" value="SH3"/>
    <property type="match status" value="1"/>
</dbReference>
<dbReference type="GO" id="GO:0042981">
    <property type="term" value="P:regulation of apoptotic process"/>
    <property type="evidence" value="ECO:0007669"/>
    <property type="project" value="InterPro"/>
</dbReference>
<feature type="region of interest" description="Disordered" evidence="10">
    <location>
        <begin position="591"/>
        <end position="675"/>
    </location>
</feature>
<dbReference type="Pfam" id="PF12796">
    <property type="entry name" value="Ank_2"/>
    <property type="match status" value="1"/>
</dbReference>
<keyword evidence="3" id="KW-0053">Apoptosis</keyword>
<feature type="compositionally biased region" description="Basic and acidic residues" evidence="10">
    <location>
        <begin position="145"/>
        <end position="156"/>
    </location>
</feature>
<dbReference type="Gene3D" id="1.25.40.20">
    <property type="entry name" value="Ankyrin repeat-containing domain"/>
    <property type="match status" value="1"/>
</dbReference>
<evidence type="ECO:0000313" key="12">
    <source>
        <dbReference type="EMBL" id="KAF3842062.1"/>
    </source>
</evidence>
<evidence type="ECO:0000256" key="2">
    <source>
        <dbReference type="ARBA" id="ARBA00022443"/>
    </source>
</evidence>
<dbReference type="SUPFAM" id="SSF48403">
    <property type="entry name" value="Ankyrin repeat"/>
    <property type="match status" value="1"/>
</dbReference>
<evidence type="ECO:0000256" key="8">
    <source>
        <dbReference type="PROSITE-ProRule" id="PRU00192"/>
    </source>
</evidence>
<organism evidence="12 13">
    <name type="scientific">Dissostichus mawsoni</name>
    <name type="common">Antarctic cod</name>
    <dbReference type="NCBI Taxonomy" id="36200"/>
    <lineage>
        <taxon>Eukaryota</taxon>
        <taxon>Metazoa</taxon>
        <taxon>Chordata</taxon>
        <taxon>Craniata</taxon>
        <taxon>Vertebrata</taxon>
        <taxon>Euteleostomi</taxon>
        <taxon>Actinopterygii</taxon>
        <taxon>Neopterygii</taxon>
        <taxon>Teleostei</taxon>
        <taxon>Neoteleostei</taxon>
        <taxon>Acanthomorphata</taxon>
        <taxon>Eupercaria</taxon>
        <taxon>Perciformes</taxon>
        <taxon>Notothenioidei</taxon>
        <taxon>Nototheniidae</taxon>
        <taxon>Dissostichus</taxon>
    </lineage>
</organism>
<dbReference type="GO" id="GO:0006915">
    <property type="term" value="P:apoptotic process"/>
    <property type="evidence" value="ECO:0007669"/>
    <property type="project" value="UniProtKB-KW"/>
</dbReference>
<dbReference type="EMBL" id="JAAKFY010000019">
    <property type="protein sequence ID" value="KAF3842062.1"/>
    <property type="molecule type" value="Genomic_DNA"/>
</dbReference>
<feature type="region of interest" description="Disordered" evidence="10">
    <location>
        <begin position="336"/>
        <end position="556"/>
    </location>
</feature>
<feature type="compositionally biased region" description="Basic and acidic residues" evidence="10">
    <location>
        <begin position="423"/>
        <end position="434"/>
    </location>
</feature>
<feature type="compositionally biased region" description="Polar residues" evidence="10">
    <location>
        <begin position="519"/>
        <end position="538"/>
    </location>
</feature>
<feature type="non-terminal residue" evidence="12">
    <location>
        <position position="1043"/>
    </location>
</feature>
<feature type="repeat" description="ANK" evidence="7">
    <location>
        <begin position="919"/>
        <end position="951"/>
    </location>
</feature>
<evidence type="ECO:0000259" key="11">
    <source>
        <dbReference type="PROSITE" id="PS50002"/>
    </source>
</evidence>
<dbReference type="Pfam" id="PF00018">
    <property type="entry name" value="SH3_1"/>
    <property type="match status" value="1"/>
</dbReference>
<dbReference type="InterPro" id="IPR036028">
    <property type="entry name" value="SH3-like_dom_sf"/>
</dbReference>
<feature type="compositionally biased region" description="Low complexity" evidence="10">
    <location>
        <begin position="451"/>
        <end position="462"/>
    </location>
</feature>
<dbReference type="Gene3D" id="3.10.20.90">
    <property type="entry name" value="Phosphatidylinositol 3-kinase Catalytic Subunit, Chain A, domain 1"/>
    <property type="match status" value="1"/>
</dbReference>
<feature type="compositionally biased region" description="Low complexity" evidence="10">
    <location>
        <begin position="130"/>
        <end position="139"/>
    </location>
</feature>
<evidence type="ECO:0000256" key="4">
    <source>
        <dbReference type="ARBA" id="ARBA00022737"/>
    </source>
</evidence>
<dbReference type="PROSITE" id="PS50297">
    <property type="entry name" value="ANK_REP_REGION"/>
    <property type="match status" value="2"/>
</dbReference>
<keyword evidence="5 7" id="KW-0040">ANK repeat</keyword>
<feature type="region of interest" description="Disordered" evidence="10">
    <location>
        <begin position="269"/>
        <end position="307"/>
    </location>
</feature>
<feature type="region of interest" description="Disordered" evidence="10">
    <location>
        <begin position="128"/>
        <end position="156"/>
    </location>
</feature>
<comment type="caution">
    <text evidence="12">The sequence shown here is derived from an EMBL/GenBank/DDBJ whole genome shotgun (WGS) entry which is preliminary data.</text>
</comment>
<feature type="coiled-coil region" evidence="9">
    <location>
        <begin position="210"/>
        <end position="244"/>
    </location>
</feature>
<reference evidence="12 13" key="1">
    <citation type="submission" date="2020-03" db="EMBL/GenBank/DDBJ databases">
        <title>Dissostichus mawsoni Genome sequencing and assembly.</title>
        <authorList>
            <person name="Park H."/>
        </authorList>
    </citation>
    <scope>NUCLEOTIDE SEQUENCE [LARGE SCALE GENOMIC DNA]</scope>
    <source>
        <strain evidence="12">DM0001</strain>
        <tissue evidence="12">Muscle</tissue>
    </source>
</reference>
<evidence type="ECO:0000256" key="10">
    <source>
        <dbReference type="SAM" id="MobiDB-lite"/>
    </source>
</evidence>
<feature type="compositionally biased region" description="Polar residues" evidence="10">
    <location>
        <begin position="367"/>
        <end position="389"/>
    </location>
</feature>
<evidence type="ECO:0000256" key="1">
    <source>
        <dbReference type="ARBA" id="ARBA00004123"/>
    </source>
</evidence>
<dbReference type="Proteomes" id="UP000518266">
    <property type="component" value="Unassembled WGS sequence"/>
</dbReference>
<evidence type="ECO:0000256" key="9">
    <source>
        <dbReference type="SAM" id="Coils"/>
    </source>
</evidence>
<evidence type="ECO:0000256" key="5">
    <source>
        <dbReference type="ARBA" id="ARBA00023043"/>
    </source>
</evidence>
<dbReference type="InterPro" id="IPR047163">
    <property type="entry name" value="ASPP1/2"/>
</dbReference>
<comment type="subcellular location">
    <subcellularLocation>
        <location evidence="1">Nucleus</location>
    </subcellularLocation>
</comment>
<evidence type="ECO:0000256" key="3">
    <source>
        <dbReference type="ARBA" id="ARBA00022703"/>
    </source>
</evidence>
<proteinExistence type="predicted"/>
<dbReference type="AlphaFoldDB" id="A0A7J5XY77"/>
<keyword evidence="6" id="KW-0539">Nucleus</keyword>
<accession>A0A7J5XY77</accession>
<feature type="compositionally biased region" description="Basic and acidic residues" evidence="10">
    <location>
        <begin position="281"/>
        <end position="290"/>
    </location>
</feature>
<feature type="repeat" description="ANK" evidence="7">
    <location>
        <begin position="886"/>
        <end position="918"/>
    </location>
</feature>
<evidence type="ECO:0000313" key="13">
    <source>
        <dbReference type="Proteomes" id="UP000518266"/>
    </source>
</evidence>
<gene>
    <name evidence="12" type="ORF">F7725_024013</name>
</gene>
<feature type="region of interest" description="Disordered" evidence="10">
    <location>
        <begin position="80"/>
        <end position="110"/>
    </location>
</feature>
<feature type="compositionally biased region" description="Low complexity" evidence="10">
    <location>
        <begin position="484"/>
        <end position="501"/>
    </location>
</feature>
<dbReference type="GO" id="GO:0002039">
    <property type="term" value="F:p53 binding"/>
    <property type="evidence" value="ECO:0007669"/>
    <property type="project" value="InterPro"/>
</dbReference>
<dbReference type="GO" id="GO:0005634">
    <property type="term" value="C:nucleus"/>
    <property type="evidence" value="ECO:0007669"/>
    <property type="project" value="UniProtKB-SubCell"/>
</dbReference>
<feature type="compositionally biased region" description="Low complexity" evidence="10">
    <location>
        <begin position="690"/>
        <end position="701"/>
    </location>
</feature>
<dbReference type="FunFam" id="1.25.40.20:FF:000008">
    <property type="entry name" value="Apoptosis-stimulating of p53 protein 2 isoform 1"/>
    <property type="match status" value="1"/>
</dbReference>
<dbReference type="Pfam" id="PF21712">
    <property type="entry name" value="RASSF8-10_RA"/>
    <property type="match status" value="1"/>
</dbReference>
<feature type="compositionally biased region" description="Pro residues" evidence="10">
    <location>
        <begin position="441"/>
        <end position="450"/>
    </location>
</feature>
<dbReference type="SUPFAM" id="SSF50044">
    <property type="entry name" value="SH3-domain"/>
    <property type="match status" value="1"/>
</dbReference>
<feature type="compositionally biased region" description="Pro residues" evidence="10">
    <location>
        <begin position="758"/>
        <end position="767"/>
    </location>
</feature>
<dbReference type="InterPro" id="IPR036770">
    <property type="entry name" value="Ankyrin_rpt-contain_sf"/>
</dbReference>
<evidence type="ECO:0000256" key="7">
    <source>
        <dbReference type="PROSITE-ProRule" id="PRU00023"/>
    </source>
</evidence>
<keyword evidence="9" id="KW-0175">Coiled coil</keyword>
<dbReference type="InterPro" id="IPR029071">
    <property type="entry name" value="Ubiquitin-like_domsf"/>
</dbReference>
<dbReference type="PANTHER" id="PTHR24131">
    <property type="entry name" value="APOPTOSIS-STIMULATING OF P53 PROTEIN"/>
    <property type="match status" value="1"/>
</dbReference>
<dbReference type="InterPro" id="IPR002110">
    <property type="entry name" value="Ankyrin_rpt"/>
</dbReference>
<dbReference type="InterPro" id="IPR048945">
    <property type="entry name" value="RASSF8/10_RA"/>
</dbReference>
<keyword evidence="4" id="KW-0677">Repeat</keyword>
<dbReference type="OrthoDB" id="10038642at2759"/>
<dbReference type="SUPFAM" id="SSF54236">
    <property type="entry name" value="Ubiquitin-like"/>
    <property type="match status" value="1"/>
</dbReference>
<feature type="compositionally biased region" description="Basic and acidic residues" evidence="10">
    <location>
        <begin position="92"/>
        <end position="108"/>
    </location>
</feature>
<dbReference type="PROSITE" id="PS50088">
    <property type="entry name" value="ANK_REPEAT"/>
    <property type="match status" value="2"/>
</dbReference>
<sequence>MFLTVYLSNNDQHFTEVPVTRRHCAGTWWSCARSRGRPTATSLRCGVDLRAVGDGERMLDVLQRWGQHRAEVRFFLRHNRAPGRESGGSRGSEQKRNGVKAPPDRRMENGVVTPRMDMTLSELQEMASRQQQQIDSQQQLLASKVNKDEVQDERGDGREMVEEIDQMNNLFQQKQRELVMAATKVEDLSLQLELLKNGKMDNFNDNQSSVAELDRLYKELQLRNKLNQDQNSKLQQQRDGLNKRNMEVAAMDKRIIELRDRLWKKKAALQQKENLPNGYPGKERASKDTHLQVPTDGPAGQQSGPSRVAAVGPYIQSSTMPRGPVRHELLVKPAYPDGTATLPAHDPQSKAGPGLQPSKLADWGSSGPESNTNGHGSSSTLPRMTSHSNTEQDETETRRDKKVRPLSMFESTDVPATSLRKNQSSDDLVRDAKSAPKGPVKVPPPVPTKPKGPGVVPYGKPGLNTGTFPKAKPHSQQPQPPQGRSPLPSSQSQTLPLPSKQDAPPAATVRPFTPELPSSKPQTLAASSIYSMYTQQAGSAKPFHPPSGVQNALNRNQSRSNGFISVYGKPVIPSGGLLYPENPYMDRRSPAFESEVDHNGAYNVGPSPSEVPQPETERTPRPLSPTKLLPFISNPYRNQNDGDLEALRKKLYNAPRPLKKRSSITEPEGPAGPNIQKLLYQKTTLKAMETITTPTTPTYAGEAEKAAEGSAGPHVSLGGADTNRQRLWRGDSSPNVPVPGPPEHTKPPSAFQEREDIIPPPPPSHPAPRPDDGHFPPPPGSGSEDAISSLPPPPPEGFLEEFPPYPPPPYPSGAEQDSLGEDTFNMKAPEGKRTNLRKLCSERIDHSMRVKFNPLALLLDSSLEGEFDLVQRIIYEVEDPSLPNDEGITALHNAVCAGHTEIVKFLVQFGVNVNAADSDGWTPLHCAASCNNVQVCKFLVESGAAVFAMTYSDMQTAADKCEEMEEGYTQCSQFLYGVQEKMGIMNRGVIYGLWEYNGENPDELVFREGDCMTIVRREDEDEIEWWWARMGDTEGYIPRNLLG</sequence>
<dbReference type="SMART" id="SM00248">
    <property type="entry name" value="ANK"/>
    <property type="match status" value="2"/>
</dbReference>
<keyword evidence="2 8" id="KW-0728">SH3 domain</keyword>
<keyword evidence="13" id="KW-1185">Reference proteome</keyword>
<dbReference type="InterPro" id="IPR001452">
    <property type="entry name" value="SH3_domain"/>
</dbReference>
<evidence type="ECO:0000256" key="6">
    <source>
        <dbReference type="ARBA" id="ARBA00023242"/>
    </source>
</evidence>